<dbReference type="InterPro" id="IPR001678">
    <property type="entry name" value="MeTrfase_RsmB-F_NOP2_dom"/>
</dbReference>
<dbReference type="PROSITE" id="PS51686">
    <property type="entry name" value="SAM_MT_RSMB_NOP"/>
    <property type="match status" value="1"/>
</dbReference>
<feature type="domain" description="SAM-dependent MTase RsmB/NOP-type" evidence="7">
    <location>
        <begin position="125"/>
        <end position="484"/>
    </location>
</feature>
<dbReference type="OrthoDB" id="435282at2759"/>
<dbReference type="PANTHER" id="PTHR22807:SF4">
    <property type="entry name" value="28S RRNA (CYTOSINE-C(5))-METHYLTRANSFERASE"/>
    <property type="match status" value="1"/>
</dbReference>
<dbReference type="FunCoup" id="A0A3N4KTE9">
    <property type="interactions" value="524"/>
</dbReference>
<feature type="active site" description="Nucleophile" evidence="5">
    <location>
        <position position="406"/>
    </location>
</feature>
<evidence type="ECO:0000256" key="4">
    <source>
        <dbReference type="ARBA" id="ARBA00022884"/>
    </source>
</evidence>
<dbReference type="Proteomes" id="UP000277580">
    <property type="component" value="Unassembled WGS sequence"/>
</dbReference>
<keyword evidence="4 5" id="KW-0694">RNA-binding</keyword>
<dbReference type="SUPFAM" id="SSF53335">
    <property type="entry name" value="S-adenosyl-L-methionine-dependent methyltransferases"/>
    <property type="match status" value="1"/>
</dbReference>
<dbReference type="InterPro" id="IPR049561">
    <property type="entry name" value="NSUN5_7_fdxn-like"/>
</dbReference>
<evidence type="ECO:0000313" key="9">
    <source>
        <dbReference type="Proteomes" id="UP000277580"/>
    </source>
</evidence>
<dbReference type="PANTHER" id="PTHR22807">
    <property type="entry name" value="NOP2 YEAST -RELATED NOL1/NOP2/FMU SUN DOMAIN-CONTAINING"/>
    <property type="match status" value="1"/>
</dbReference>
<feature type="compositionally biased region" description="Basic and acidic residues" evidence="6">
    <location>
        <begin position="348"/>
        <end position="367"/>
    </location>
</feature>
<dbReference type="Pfam" id="PF21153">
    <property type="entry name" value="NSUN5_N"/>
    <property type="match status" value="1"/>
</dbReference>
<keyword evidence="9" id="KW-1185">Reference proteome</keyword>
<name>A0A3N4KTE9_9PEZI</name>
<gene>
    <name evidence="8" type="ORF">P167DRAFT_564318</name>
</gene>
<proteinExistence type="inferred from homology"/>
<dbReference type="AlphaFoldDB" id="A0A3N4KTE9"/>
<dbReference type="InterPro" id="IPR029063">
    <property type="entry name" value="SAM-dependent_MTases_sf"/>
</dbReference>
<evidence type="ECO:0000256" key="5">
    <source>
        <dbReference type="PROSITE-ProRule" id="PRU01023"/>
    </source>
</evidence>
<dbReference type="GO" id="GO:0008173">
    <property type="term" value="F:RNA methyltransferase activity"/>
    <property type="evidence" value="ECO:0007669"/>
    <property type="project" value="InterPro"/>
</dbReference>
<dbReference type="PRINTS" id="PR02008">
    <property type="entry name" value="RCMTFAMILY"/>
</dbReference>
<comment type="caution">
    <text evidence="5">Lacks conserved residue(s) required for the propagation of feature annotation.</text>
</comment>
<evidence type="ECO:0000256" key="2">
    <source>
        <dbReference type="ARBA" id="ARBA00022679"/>
    </source>
</evidence>
<dbReference type="InterPro" id="IPR048889">
    <property type="entry name" value="NSUN5_RCM1_N"/>
</dbReference>
<reference evidence="8 9" key="1">
    <citation type="journal article" date="2018" name="Nat. Ecol. Evol.">
        <title>Pezizomycetes genomes reveal the molecular basis of ectomycorrhizal truffle lifestyle.</title>
        <authorList>
            <person name="Murat C."/>
            <person name="Payen T."/>
            <person name="Noel B."/>
            <person name="Kuo A."/>
            <person name="Morin E."/>
            <person name="Chen J."/>
            <person name="Kohler A."/>
            <person name="Krizsan K."/>
            <person name="Balestrini R."/>
            <person name="Da Silva C."/>
            <person name="Montanini B."/>
            <person name="Hainaut M."/>
            <person name="Levati E."/>
            <person name="Barry K.W."/>
            <person name="Belfiori B."/>
            <person name="Cichocki N."/>
            <person name="Clum A."/>
            <person name="Dockter R.B."/>
            <person name="Fauchery L."/>
            <person name="Guy J."/>
            <person name="Iotti M."/>
            <person name="Le Tacon F."/>
            <person name="Lindquist E.A."/>
            <person name="Lipzen A."/>
            <person name="Malagnac F."/>
            <person name="Mello A."/>
            <person name="Molinier V."/>
            <person name="Miyauchi S."/>
            <person name="Poulain J."/>
            <person name="Riccioni C."/>
            <person name="Rubini A."/>
            <person name="Sitrit Y."/>
            <person name="Splivallo R."/>
            <person name="Traeger S."/>
            <person name="Wang M."/>
            <person name="Zifcakova L."/>
            <person name="Wipf D."/>
            <person name="Zambonelli A."/>
            <person name="Paolocci F."/>
            <person name="Nowrousian M."/>
            <person name="Ottonello S."/>
            <person name="Baldrian P."/>
            <person name="Spatafora J.W."/>
            <person name="Henrissat B."/>
            <person name="Nagy L.G."/>
            <person name="Aury J.M."/>
            <person name="Wincker P."/>
            <person name="Grigoriev I.V."/>
            <person name="Bonfante P."/>
            <person name="Martin F.M."/>
        </authorList>
    </citation>
    <scope>NUCLEOTIDE SEQUENCE [LARGE SCALE GENOMIC DNA]</scope>
    <source>
        <strain evidence="8 9">CCBAS932</strain>
    </source>
</reference>
<dbReference type="GO" id="GO:0070475">
    <property type="term" value="P:rRNA base methylation"/>
    <property type="evidence" value="ECO:0007669"/>
    <property type="project" value="TreeGrafter"/>
</dbReference>
<dbReference type="Pfam" id="PF01189">
    <property type="entry name" value="Methyltr_RsmB-F"/>
    <property type="match status" value="1"/>
</dbReference>
<comment type="similarity">
    <text evidence="5">Belongs to the class I-like SAM-binding methyltransferase superfamily. RsmB/NOP family.</text>
</comment>
<dbReference type="GO" id="GO:0003723">
    <property type="term" value="F:RNA binding"/>
    <property type="evidence" value="ECO:0007669"/>
    <property type="project" value="UniProtKB-UniRule"/>
</dbReference>
<keyword evidence="3 5" id="KW-0949">S-adenosyl-L-methionine</keyword>
<organism evidence="8 9">
    <name type="scientific">Morchella conica CCBAS932</name>
    <dbReference type="NCBI Taxonomy" id="1392247"/>
    <lineage>
        <taxon>Eukaryota</taxon>
        <taxon>Fungi</taxon>
        <taxon>Dikarya</taxon>
        <taxon>Ascomycota</taxon>
        <taxon>Pezizomycotina</taxon>
        <taxon>Pezizomycetes</taxon>
        <taxon>Pezizales</taxon>
        <taxon>Morchellaceae</taxon>
        <taxon>Morchella</taxon>
    </lineage>
</organism>
<feature type="binding site" evidence="5">
    <location>
        <position position="255"/>
    </location>
    <ligand>
        <name>S-adenosyl-L-methionine</name>
        <dbReference type="ChEBI" id="CHEBI:59789"/>
    </ligand>
</feature>
<keyword evidence="2 5" id="KW-0808">Transferase</keyword>
<evidence type="ECO:0000256" key="6">
    <source>
        <dbReference type="SAM" id="MobiDB-lite"/>
    </source>
</evidence>
<dbReference type="InterPro" id="IPR023267">
    <property type="entry name" value="RCMT"/>
</dbReference>
<dbReference type="EMBL" id="ML119121">
    <property type="protein sequence ID" value="RPB13786.1"/>
    <property type="molecule type" value="Genomic_DNA"/>
</dbReference>
<feature type="binding site" evidence="5">
    <location>
        <position position="308"/>
    </location>
    <ligand>
        <name>S-adenosyl-L-methionine</name>
        <dbReference type="ChEBI" id="CHEBI:59789"/>
    </ligand>
</feature>
<sequence length="502" mass="55523">MSLYIEAARIIQRPRYGGLRGAVFSDASVKSRPEQLYALIIETLKHQEIINEVLDKSGLLEIEKKLTHALALVLVHDFLFNKGGIATSTGPLKESILRHKSRLTSEFTRARLRRGYSTTAALLAAANATSMRFPRWVRVNTLKTTVADVLARHFSDHKPVRLFEELLSEDMTRKTVYVDEFVPGLLGFPASTELIGHALVADGTLFMQDRASCFPAALLAPPEGAVVVDGTAAPGNKTTHLAAIVGKGGRVLAFEKDPKRAKTLEMMVGKAGAEKIVEVRAGADFLLSDPWSETEKKRLAKVSHILLDPSCSGSGIVERNEYSYIPKTAAPPPAPTSRAGKAKKRKGGEKEETPFVKPLSKKEEEEVAKQAEAEEERLRSLSTFQTRIIKHAMRYPGAHYISYSTCSVHSQENEQVVMAVLSSEVAKQRGWRVQKREETGFRHWPRRGLVEECDGDEEIAGGCVRFDPWADGGIGFFVVLFVRDGSVDGWEGRGFIVFDIEH</sequence>
<evidence type="ECO:0000256" key="3">
    <source>
        <dbReference type="ARBA" id="ARBA00022691"/>
    </source>
</evidence>
<evidence type="ECO:0000256" key="1">
    <source>
        <dbReference type="ARBA" id="ARBA00022603"/>
    </source>
</evidence>
<feature type="region of interest" description="Disordered" evidence="6">
    <location>
        <begin position="326"/>
        <end position="367"/>
    </location>
</feature>
<evidence type="ECO:0000259" key="7">
    <source>
        <dbReference type="PROSITE" id="PS51686"/>
    </source>
</evidence>
<dbReference type="InterPro" id="IPR049560">
    <property type="entry name" value="MeTrfase_RsmB-F_NOP2_cat"/>
</dbReference>
<dbReference type="Pfam" id="PF21148">
    <property type="entry name" value="NSUN5_fdxn-like"/>
    <property type="match status" value="1"/>
</dbReference>
<dbReference type="STRING" id="1392247.A0A3N4KTE9"/>
<dbReference type="Gene3D" id="3.30.70.1170">
    <property type="entry name" value="Sun protein, domain 3"/>
    <property type="match status" value="1"/>
</dbReference>
<dbReference type="GO" id="GO:0005730">
    <property type="term" value="C:nucleolus"/>
    <property type="evidence" value="ECO:0007669"/>
    <property type="project" value="TreeGrafter"/>
</dbReference>
<accession>A0A3N4KTE9</accession>
<keyword evidence="1 5" id="KW-0489">Methyltransferase</keyword>
<dbReference type="Gene3D" id="3.40.50.150">
    <property type="entry name" value="Vaccinia Virus protein VP39"/>
    <property type="match status" value="1"/>
</dbReference>
<evidence type="ECO:0000313" key="8">
    <source>
        <dbReference type="EMBL" id="RPB13786.1"/>
    </source>
</evidence>
<dbReference type="InParanoid" id="A0A3N4KTE9"/>
<protein>
    <submittedName>
        <fullName evidence="8">S-adenosyl-L-methionine-dependent methyltransferase</fullName>
    </submittedName>
</protein>